<gene>
    <name evidence="1" type="ORF">N7G274_002704</name>
</gene>
<name>A0ABR4AJQ7_9LECA</name>
<dbReference type="EMBL" id="JBEFKJ010000008">
    <property type="protein sequence ID" value="KAL2044929.1"/>
    <property type="molecule type" value="Genomic_DNA"/>
</dbReference>
<sequence>MLTFPLSSGVEHFDIMPDKIHQQVNIHYLMKDDAEKEVTVVEAFVVFHEGVED</sequence>
<comment type="caution">
    <text evidence="1">The sequence shown here is derived from an EMBL/GenBank/DDBJ whole genome shotgun (WGS) entry which is preliminary data.</text>
</comment>
<dbReference type="Proteomes" id="UP001590950">
    <property type="component" value="Unassembled WGS sequence"/>
</dbReference>
<proteinExistence type="predicted"/>
<evidence type="ECO:0000313" key="2">
    <source>
        <dbReference type="Proteomes" id="UP001590950"/>
    </source>
</evidence>
<evidence type="ECO:0000313" key="1">
    <source>
        <dbReference type="EMBL" id="KAL2044929.1"/>
    </source>
</evidence>
<keyword evidence="2" id="KW-1185">Reference proteome</keyword>
<reference evidence="1 2" key="1">
    <citation type="submission" date="2024-09" db="EMBL/GenBank/DDBJ databases">
        <title>Rethinking Asexuality: The Enigmatic Case of Functional Sexual Genes in Lepraria (Stereocaulaceae).</title>
        <authorList>
            <person name="Doellman M."/>
            <person name="Sun Y."/>
            <person name="Barcenas-Pena A."/>
            <person name="Lumbsch H.T."/>
            <person name="Grewe F."/>
        </authorList>
    </citation>
    <scope>NUCLEOTIDE SEQUENCE [LARGE SCALE GENOMIC DNA]</scope>
    <source>
        <strain evidence="1 2">Mercado 3170</strain>
    </source>
</reference>
<organism evidence="1 2">
    <name type="scientific">Stereocaulon virgatum</name>
    <dbReference type="NCBI Taxonomy" id="373712"/>
    <lineage>
        <taxon>Eukaryota</taxon>
        <taxon>Fungi</taxon>
        <taxon>Dikarya</taxon>
        <taxon>Ascomycota</taxon>
        <taxon>Pezizomycotina</taxon>
        <taxon>Lecanoromycetes</taxon>
        <taxon>OSLEUM clade</taxon>
        <taxon>Lecanoromycetidae</taxon>
        <taxon>Lecanorales</taxon>
        <taxon>Lecanorineae</taxon>
        <taxon>Stereocaulaceae</taxon>
        <taxon>Stereocaulon</taxon>
    </lineage>
</organism>
<accession>A0ABR4AJQ7</accession>
<protein>
    <submittedName>
        <fullName evidence="1">Uncharacterized protein</fullName>
    </submittedName>
</protein>